<feature type="domain" description="tRNA-splicing endonuclease subunit Sen54 N-terminal" evidence="4">
    <location>
        <begin position="1"/>
        <end position="29"/>
    </location>
</feature>
<dbReference type="InterPro" id="IPR024337">
    <property type="entry name" value="tRNA_splic_suSen54"/>
</dbReference>
<evidence type="ECO:0000256" key="3">
    <source>
        <dbReference type="SAM" id="MobiDB-lite"/>
    </source>
</evidence>
<dbReference type="Pfam" id="PF12928">
    <property type="entry name" value="tRNA_int_end_N2"/>
    <property type="match status" value="1"/>
</dbReference>
<name>A0ABM1L587_GEKJA</name>
<keyword evidence="6" id="KW-0378">Hydrolase</keyword>
<organism evidence="5 6">
    <name type="scientific">Gekko japonicus</name>
    <name type="common">Schlegel's Japanese gecko</name>
    <dbReference type="NCBI Taxonomy" id="146911"/>
    <lineage>
        <taxon>Eukaryota</taxon>
        <taxon>Metazoa</taxon>
        <taxon>Chordata</taxon>
        <taxon>Craniata</taxon>
        <taxon>Vertebrata</taxon>
        <taxon>Euteleostomi</taxon>
        <taxon>Lepidosauria</taxon>
        <taxon>Squamata</taxon>
        <taxon>Bifurcata</taxon>
        <taxon>Gekkota</taxon>
        <taxon>Gekkonidae</taxon>
        <taxon>Gekkoninae</taxon>
        <taxon>Gekko</taxon>
    </lineage>
</organism>
<evidence type="ECO:0000259" key="4">
    <source>
        <dbReference type="Pfam" id="PF12928"/>
    </source>
</evidence>
<dbReference type="Proteomes" id="UP000694871">
    <property type="component" value="Unplaced"/>
</dbReference>
<evidence type="ECO:0000256" key="2">
    <source>
        <dbReference type="ARBA" id="ARBA00022694"/>
    </source>
</evidence>
<dbReference type="PANTHER" id="PTHR21027:SF1">
    <property type="entry name" value="TRNA-SPLICING ENDONUCLEASE SUBUNIT SEN54"/>
    <property type="match status" value="1"/>
</dbReference>
<sequence>MGYTEHGKQCLLPEEALYLLECGSIQLFYKDLPLSVQEAYETLLSQVSMSLLKYQVFSHLKRLGYIVLRFHSSAITTPYERQLNLGSHYQNAKQHHHKRKRSSSPRKPKISEETQECKQPPQKAGRHHEGSSHPVSDGGSVSGEKVKESDPEAAVVETIPSSSDAVQRYRSPSVCIRDHRERSTMASWESQGNTCQSRWDFTTIIFPNMGADCPQTLLSQPDKRFLPKNVTAWVVDATRWRKKLNRKCEKLSHKEREQLEWERRYKSSINEDKEVRQCSTWQEYKALLEKKRQQRKKKYPANLWQQAVTPRVKPDQGLTTADILQQINVLQPSHILDGASQIQDDSRGMKIDFDVYPADTASSFKKNKPGKPFVRICVRSFDEQIPTLRAVKQLAYQSGDVPVVFALVDSGDIAFYSFKEFKLPVDVYP</sequence>
<dbReference type="RefSeq" id="XP_015281124.1">
    <property type="nucleotide sequence ID" value="XM_015425638.1"/>
</dbReference>
<protein>
    <submittedName>
        <fullName evidence="6">tRNA-splicing endonuclease subunit Sen54</fullName>
    </submittedName>
</protein>
<accession>A0ABM1L587</accession>
<dbReference type="GO" id="GO:0004519">
    <property type="term" value="F:endonuclease activity"/>
    <property type="evidence" value="ECO:0007669"/>
    <property type="project" value="UniProtKB-KW"/>
</dbReference>
<reference evidence="6" key="1">
    <citation type="submission" date="2025-08" db="UniProtKB">
        <authorList>
            <consortium name="RefSeq"/>
        </authorList>
    </citation>
    <scope>IDENTIFICATION</scope>
</reference>
<keyword evidence="6" id="KW-0255">Endonuclease</keyword>
<dbReference type="GeneID" id="107122522"/>
<evidence type="ECO:0000313" key="6">
    <source>
        <dbReference type="RefSeq" id="XP_015281124.1"/>
    </source>
</evidence>
<feature type="compositionally biased region" description="Basic residues" evidence="3">
    <location>
        <begin position="93"/>
        <end position="108"/>
    </location>
</feature>
<keyword evidence="5" id="KW-1185">Reference proteome</keyword>
<dbReference type="InterPro" id="IPR024336">
    <property type="entry name" value="tRNA_splic_suSen54_N"/>
</dbReference>
<keyword evidence="2" id="KW-0819">tRNA processing</keyword>
<feature type="region of interest" description="Disordered" evidence="3">
    <location>
        <begin position="89"/>
        <end position="163"/>
    </location>
</feature>
<keyword evidence="6" id="KW-0540">Nuclease</keyword>
<dbReference type="PANTHER" id="PTHR21027">
    <property type="entry name" value="TRNA-SPLICING ENDONUCLEASE SUBUNIT SEN54"/>
    <property type="match status" value="1"/>
</dbReference>
<gene>
    <name evidence="6" type="primary">TSEN54</name>
</gene>
<comment type="similarity">
    <text evidence="1">Belongs to the SEN54 family.</text>
</comment>
<proteinExistence type="inferred from homology"/>
<evidence type="ECO:0000256" key="1">
    <source>
        <dbReference type="ARBA" id="ARBA00005736"/>
    </source>
</evidence>
<evidence type="ECO:0000313" key="5">
    <source>
        <dbReference type="Proteomes" id="UP000694871"/>
    </source>
</evidence>